<dbReference type="InterPro" id="IPR021251">
    <property type="entry name" value="DUF2793"/>
</dbReference>
<proteinExistence type="predicted"/>
<accession>A0ABU4PHU2</accession>
<dbReference type="Proteomes" id="UP001279660">
    <property type="component" value="Unassembled WGS sequence"/>
</dbReference>
<evidence type="ECO:0000313" key="2">
    <source>
        <dbReference type="Proteomes" id="UP001279660"/>
    </source>
</evidence>
<comment type="caution">
    <text evidence="1">The sequence shown here is derived from an EMBL/GenBank/DDBJ whole genome shotgun (WGS) entry which is preliminary data.</text>
</comment>
<dbReference type="Pfam" id="PF10983">
    <property type="entry name" value="DUF2793"/>
    <property type="match status" value="1"/>
</dbReference>
<organism evidence="1 2">
    <name type="scientific">Sphingomonas echinoides</name>
    <dbReference type="NCBI Taxonomy" id="59803"/>
    <lineage>
        <taxon>Bacteria</taxon>
        <taxon>Pseudomonadati</taxon>
        <taxon>Pseudomonadota</taxon>
        <taxon>Alphaproteobacteria</taxon>
        <taxon>Sphingomonadales</taxon>
        <taxon>Sphingomonadaceae</taxon>
        <taxon>Sphingomonas</taxon>
    </lineage>
</organism>
<sequence>MNDQMSVRLGLPLLQVGQAQKEVSHNEALTLLDFAVQPVVEAVGLGAPPASPDLGACWVVGPAPTGAWTGSGNAIAGWTSAGWRFLAARDGMTAWSRADSAFARFDGSHWRVGEITGAGVFVSGHRVVGQQQPPISVPTGGSMIDIEARAAFAAVLAALRSHGLIAA</sequence>
<keyword evidence="2" id="KW-1185">Reference proteome</keyword>
<name>A0ABU4PHU2_9SPHN</name>
<protein>
    <submittedName>
        <fullName evidence="1">DUF2793 domain-containing protein</fullName>
    </submittedName>
</protein>
<dbReference type="RefSeq" id="WP_010406318.1">
    <property type="nucleotide sequence ID" value="NZ_JAWXXV010000001.1"/>
</dbReference>
<gene>
    <name evidence="1" type="ORF">SIL82_00110</name>
</gene>
<reference evidence="1 2" key="1">
    <citation type="submission" date="2023-11" db="EMBL/GenBank/DDBJ databases">
        <title>MicrobeMod: A computational toolkit for identifying prokaryotic methylation and restriction-modification with nanopore sequencing.</title>
        <authorList>
            <person name="Crits-Christoph A."/>
            <person name="Kang S.C."/>
            <person name="Lee H."/>
            <person name="Ostrov N."/>
        </authorList>
    </citation>
    <scope>NUCLEOTIDE SEQUENCE [LARGE SCALE GENOMIC DNA]</scope>
    <source>
        <strain evidence="1 2">ATCC 14820</strain>
    </source>
</reference>
<dbReference type="EMBL" id="JAWXXV010000001">
    <property type="protein sequence ID" value="MDX5982647.1"/>
    <property type="molecule type" value="Genomic_DNA"/>
</dbReference>
<evidence type="ECO:0000313" key="1">
    <source>
        <dbReference type="EMBL" id="MDX5982647.1"/>
    </source>
</evidence>